<dbReference type="AlphaFoldDB" id="A0A3G6T8K0"/>
<proteinExistence type="predicted"/>
<evidence type="ECO:0000313" key="3">
    <source>
        <dbReference type="Proteomes" id="UP000271193"/>
    </source>
</evidence>
<dbReference type="EMBL" id="CP033932">
    <property type="protein sequence ID" value="AZB24153.1"/>
    <property type="molecule type" value="Genomic_DNA"/>
</dbReference>
<protein>
    <recommendedName>
        <fullName evidence="1">DUF6438 domain-containing protein</fullName>
    </recommendedName>
</protein>
<keyword evidence="3" id="KW-1185">Reference proteome</keyword>
<dbReference type="Pfam" id="PF20033">
    <property type="entry name" value="DUF6438"/>
    <property type="match status" value="1"/>
</dbReference>
<name>A0A3G6T8K0_9FLAO</name>
<organism evidence="2 3">
    <name type="scientific">Chryseobacterium bernardetii</name>
    <dbReference type="NCBI Taxonomy" id="1241978"/>
    <lineage>
        <taxon>Bacteria</taxon>
        <taxon>Pseudomonadati</taxon>
        <taxon>Bacteroidota</taxon>
        <taxon>Flavobacteriia</taxon>
        <taxon>Flavobacteriales</taxon>
        <taxon>Weeksellaceae</taxon>
        <taxon>Chryseobacterium group</taxon>
        <taxon>Chryseobacterium</taxon>
    </lineage>
</organism>
<dbReference type="RefSeq" id="WP_123869265.1">
    <property type="nucleotide sequence ID" value="NZ_CP033932.1"/>
</dbReference>
<dbReference type="InterPro" id="IPR045497">
    <property type="entry name" value="DUF6438"/>
</dbReference>
<gene>
    <name evidence="2" type="ORF">EG339_05790</name>
</gene>
<evidence type="ECO:0000313" key="2">
    <source>
        <dbReference type="EMBL" id="AZB24153.1"/>
    </source>
</evidence>
<evidence type="ECO:0000259" key="1">
    <source>
        <dbReference type="Pfam" id="PF20033"/>
    </source>
</evidence>
<dbReference type="KEGG" id="cben:EG339_05790"/>
<sequence>MIPRTFIIISFLTSICFFSQNHKKANKIDSLQNVDSIQKFIEEKSTEYITVSDQIQYKDQCRSTADSLNFKPWIKDDFDQNGLTDLLITGNTSNGPKTICILDMGNEFITKKITQGSLYEPCAFVTAKDCKIEYKSNKILSRLGYFSDLKTDHLIYKFGEFIEENSNPKRHNILEIEFEASACYGNCPSFTLKIVSNRDIEWLAGDDNTVNFQKYSGNYGSKLSQEQYKDLLEILDYIDFENLAENYSVAYSDSATGTLKITYDNLKTKMISDYGMMGTRGLKKLYNVLFDLRGNIEWKK</sequence>
<reference evidence="3" key="1">
    <citation type="submission" date="2018-11" db="EMBL/GenBank/DDBJ databases">
        <title>Proposal to divide the Flavobacteriaceae and reorganize its genera based on Amino Acid Identity values calculated from whole genome sequences.</title>
        <authorList>
            <person name="Nicholson A.C."/>
            <person name="Gulvik C.A."/>
            <person name="Whitney A.M."/>
            <person name="Humrighouse B.W."/>
            <person name="Bell M."/>
            <person name="Holmes B."/>
            <person name="Steigerwalt A.G."/>
            <person name="Villarma A."/>
            <person name="Sheth M."/>
            <person name="Batra D."/>
            <person name="Pryor J."/>
            <person name="Bernardet J.-F."/>
            <person name="Hugo C."/>
            <person name="Kampfer P."/>
            <person name="Newman J."/>
            <person name="McQuiston J.R."/>
        </authorList>
    </citation>
    <scope>NUCLEOTIDE SEQUENCE [LARGE SCALE GENOMIC DNA]</scope>
    <source>
        <strain evidence="3">G0229</strain>
    </source>
</reference>
<feature type="domain" description="DUF6438" evidence="1">
    <location>
        <begin position="175"/>
        <end position="292"/>
    </location>
</feature>
<dbReference type="Proteomes" id="UP000271193">
    <property type="component" value="Chromosome"/>
</dbReference>
<dbReference type="GeneID" id="99064321"/>
<accession>A0A3G6T8K0</accession>